<keyword evidence="2" id="KW-0472">Membrane</keyword>
<keyword evidence="4" id="KW-1185">Reference proteome</keyword>
<dbReference type="AlphaFoldDB" id="A0A1G9VAW9"/>
<keyword evidence="2" id="KW-0812">Transmembrane</keyword>
<evidence type="ECO:0000256" key="2">
    <source>
        <dbReference type="SAM" id="Phobius"/>
    </source>
</evidence>
<dbReference type="EMBL" id="LT629701">
    <property type="protein sequence ID" value="SDM69301.1"/>
    <property type="molecule type" value="Genomic_DNA"/>
</dbReference>
<gene>
    <name evidence="3" type="ORF">SAMN04489726_2941</name>
</gene>
<evidence type="ECO:0000313" key="4">
    <source>
        <dbReference type="Proteomes" id="UP000183376"/>
    </source>
</evidence>
<keyword evidence="2" id="KW-1133">Transmembrane helix</keyword>
<accession>A0A1G9VAW9</accession>
<dbReference type="Proteomes" id="UP000183376">
    <property type="component" value="Chromosome I"/>
</dbReference>
<feature type="transmembrane region" description="Helical" evidence="2">
    <location>
        <begin position="151"/>
        <end position="170"/>
    </location>
</feature>
<evidence type="ECO:0000256" key="1">
    <source>
        <dbReference type="SAM" id="MobiDB-lite"/>
    </source>
</evidence>
<dbReference type="STRING" id="211114.SAMN04489726_2941"/>
<dbReference type="eggNOG" id="COG5660">
    <property type="taxonomic scope" value="Bacteria"/>
</dbReference>
<feature type="region of interest" description="Disordered" evidence="1">
    <location>
        <begin position="176"/>
        <end position="196"/>
    </location>
</feature>
<protein>
    <submittedName>
        <fullName evidence="3">Predicted anti-sigma-YlaC factor YlaD, contains Zn-finger domain</fullName>
    </submittedName>
</protein>
<proteinExistence type="predicted"/>
<name>A0A1G9VAW9_ALLAB</name>
<sequence length="196" mass="20399">MDGEPEPVDPDAHLQDCADCQAWQERATALTRTLRVRPAVTPPDLVPAVLAAAPAPRQPGRWTRAALVAVATTQLALGIAQLIGVDAAHGGLMSGHLSNESTAWNIGLAVGMLWAALRTRAVAGLLAVLSGFLVLLIGYSVHDLIVGTVPVARVASHSLLLVGLGLLYALHRQSRLPAPSSPDRTSVPALRSTDAA</sequence>
<reference evidence="3 4" key="1">
    <citation type="submission" date="2016-10" db="EMBL/GenBank/DDBJ databases">
        <authorList>
            <person name="de Groot N.N."/>
        </authorList>
    </citation>
    <scope>NUCLEOTIDE SEQUENCE [LARGE SCALE GENOMIC DNA]</scope>
    <source>
        <strain evidence="3 4">DSM 44149</strain>
    </source>
</reference>
<organism evidence="3 4">
    <name type="scientific">Allokutzneria albata</name>
    <name type="common">Kibdelosporangium albatum</name>
    <dbReference type="NCBI Taxonomy" id="211114"/>
    <lineage>
        <taxon>Bacteria</taxon>
        <taxon>Bacillati</taxon>
        <taxon>Actinomycetota</taxon>
        <taxon>Actinomycetes</taxon>
        <taxon>Pseudonocardiales</taxon>
        <taxon>Pseudonocardiaceae</taxon>
        <taxon>Allokutzneria</taxon>
    </lineage>
</organism>
<feature type="transmembrane region" description="Helical" evidence="2">
    <location>
        <begin position="121"/>
        <end position="139"/>
    </location>
</feature>
<evidence type="ECO:0000313" key="3">
    <source>
        <dbReference type="EMBL" id="SDM69301.1"/>
    </source>
</evidence>